<proteinExistence type="predicted"/>
<dbReference type="Gramene" id="OPUNC02G17860.1">
    <property type="protein sequence ID" value="OPUNC02G17860.1"/>
    <property type="gene ID" value="OPUNC02G17860"/>
</dbReference>
<reference evidence="1" key="2">
    <citation type="submission" date="2018-05" db="EMBL/GenBank/DDBJ databases">
        <title>OpunRS2 (Oryza punctata Reference Sequence Version 2).</title>
        <authorList>
            <person name="Zhang J."/>
            <person name="Kudrna D."/>
            <person name="Lee S."/>
            <person name="Talag J."/>
            <person name="Welchert J."/>
            <person name="Wing R.A."/>
        </authorList>
    </citation>
    <scope>NUCLEOTIDE SEQUENCE [LARGE SCALE GENOMIC DNA]</scope>
</reference>
<evidence type="ECO:0000313" key="1">
    <source>
        <dbReference type="EnsemblPlants" id="OPUNC02G17860.1"/>
    </source>
</evidence>
<name>A0A0E0K0W9_ORYPU</name>
<reference evidence="1" key="1">
    <citation type="submission" date="2015-04" db="UniProtKB">
        <authorList>
            <consortium name="EnsemblPlants"/>
        </authorList>
    </citation>
    <scope>IDENTIFICATION</scope>
</reference>
<dbReference type="Proteomes" id="UP000026962">
    <property type="component" value="Chromosome 2"/>
</dbReference>
<sequence length="102" mass="11324">MPSVQTANKEGNKGIENYGRGTKITAFKGVASPSFQTTNKVSILLDHFPCLIKSGIIKSGINTNFRASVFLFCTLAVKFSDIYKNICLTCLSDTYCYWNVRL</sequence>
<protein>
    <submittedName>
        <fullName evidence="1">Uncharacterized protein</fullName>
    </submittedName>
</protein>
<dbReference type="AlphaFoldDB" id="A0A0E0K0W9"/>
<keyword evidence="2" id="KW-1185">Reference proteome</keyword>
<accession>A0A0E0K0W9</accession>
<organism evidence="1">
    <name type="scientific">Oryza punctata</name>
    <name type="common">Red rice</name>
    <dbReference type="NCBI Taxonomy" id="4537"/>
    <lineage>
        <taxon>Eukaryota</taxon>
        <taxon>Viridiplantae</taxon>
        <taxon>Streptophyta</taxon>
        <taxon>Embryophyta</taxon>
        <taxon>Tracheophyta</taxon>
        <taxon>Spermatophyta</taxon>
        <taxon>Magnoliopsida</taxon>
        <taxon>Liliopsida</taxon>
        <taxon>Poales</taxon>
        <taxon>Poaceae</taxon>
        <taxon>BOP clade</taxon>
        <taxon>Oryzoideae</taxon>
        <taxon>Oryzeae</taxon>
        <taxon>Oryzinae</taxon>
        <taxon>Oryza</taxon>
    </lineage>
</organism>
<evidence type="ECO:0000313" key="2">
    <source>
        <dbReference type="Proteomes" id="UP000026962"/>
    </source>
</evidence>
<dbReference type="EnsemblPlants" id="OPUNC02G17860.1">
    <property type="protein sequence ID" value="OPUNC02G17860.1"/>
    <property type="gene ID" value="OPUNC02G17860"/>
</dbReference>
<dbReference type="HOGENOM" id="CLU_2472923_0_0_1"/>